<gene>
    <name evidence="2" type="ORF">BB560_004495</name>
</gene>
<feature type="domain" description="Conserved oligomeric Golgi complex subunit 5 N-terminal" evidence="1">
    <location>
        <begin position="49"/>
        <end position="145"/>
    </location>
</feature>
<dbReference type="InterPro" id="IPR019465">
    <property type="entry name" value="Cog5"/>
</dbReference>
<name>A0A2T9Z944_9FUNG</name>
<reference evidence="2 3" key="1">
    <citation type="journal article" date="2018" name="MBio">
        <title>Comparative Genomics Reveals the Core Gene Toolbox for the Fungus-Insect Symbiosis.</title>
        <authorList>
            <person name="Wang Y."/>
            <person name="Stata M."/>
            <person name="Wang W."/>
            <person name="Stajich J.E."/>
            <person name="White M.M."/>
            <person name="Moncalvo J.M."/>
        </authorList>
    </citation>
    <scope>NUCLEOTIDE SEQUENCE [LARGE SCALE GENOMIC DNA]</scope>
    <source>
        <strain evidence="2 3">SC-DP-2</strain>
    </source>
</reference>
<dbReference type="Pfam" id="PF10392">
    <property type="entry name" value="COG5_N"/>
    <property type="match status" value="1"/>
</dbReference>
<proteinExistence type="predicted"/>
<dbReference type="GO" id="GO:0017119">
    <property type="term" value="C:Golgi transport complex"/>
    <property type="evidence" value="ECO:0007669"/>
    <property type="project" value="InterPro"/>
</dbReference>
<sequence length="443" mass="51232">MFEIPDFSSSKPIEGISDSENALLKAQFPSFDKPEINKSVIEFFNALKNHIQNLINSTESKYKQMIRLNQLELLENFTSINNLEELLNESKDGVSELKAQVERIQWHLKVPKKQLQDHIRTVSNLKQTLEIVRSFSKFIVLVQKLDQKIPLDIDHPDHPLRDILSIDSIESNLINTDDLNLLLTYSASLVQKINSLMADSNIQKINFTKYLFSNNVLPKQAIIETLANNLIEKGLSLRKITFIDIGFNVFLNLKLLSSKTSNLIDKIIKDTVLYIEKDSETISAVLSDHFSSSQLTGSSRIDHRTTVSDVIWTVLRRTSTTISENIQKLNLVEKVIRSSKFSEEVYDHSFLLNYNSKSTDPDKLISLEKESHFTFLSWKIIVDSLETELYNTKSIFHINYWKSLILFQSSRNIPSSLEFVFRYLSAVLPFNERLNQEFFWRIC</sequence>
<organism evidence="2 3">
    <name type="scientific">Smittium megazygosporum</name>
    <dbReference type="NCBI Taxonomy" id="133381"/>
    <lineage>
        <taxon>Eukaryota</taxon>
        <taxon>Fungi</taxon>
        <taxon>Fungi incertae sedis</taxon>
        <taxon>Zoopagomycota</taxon>
        <taxon>Kickxellomycotina</taxon>
        <taxon>Harpellomycetes</taxon>
        <taxon>Harpellales</taxon>
        <taxon>Legeriomycetaceae</taxon>
        <taxon>Smittium</taxon>
    </lineage>
</organism>
<evidence type="ECO:0000313" key="3">
    <source>
        <dbReference type="Proteomes" id="UP000245609"/>
    </source>
</evidence>
<dbReference type="AlphaFoldDB" id="A0A2T9Z944"/>
<dbReference type="STRING" id="133381.A0A2T9Z944"/>
<dbReference type="PANTHER" id="PTHR13228">
    <property type="entry name" value="CONSERVED OLIGOMERIC GOLGI COMPLEX COMPONENT 5"/>
    <property type="match status" value="1"/>
</dbReference>
<protein>
    <recommendedName>
        <fullName evidence="1">Conserved oligomeric Golgi complex subunit 5 N-terminal domain-containing protein</fullName>
    </recommendedName>
</protein>
<dbReference type="PANTHER" id="PTHR13228:SF3">
    <property type="entry name" value="CONSERVED OLIGOMERIC GOLGI COMPLEX SUBUNIT 5"/>
    <property type="match status" value="1"/>
</dbReference>
<evidence type="ECO:0000259" key="1">
    <source>
        <dbReference type="Pfam" id="PF10392"/>
    </source>
</evidence>
<dbReference type="Proteomes" id="UP000245609">
    <property type="component" value="Unassembled WGS sequence"/>
</dbReference>
<dbReference type="InterPro" id="IPR049176">
    <property type="entry name" value="COG5_N"/>
</dbReference>
<accession>A0A2T9Z944</accession>
<dbReference type="EMBL" id="MBFS01001371">
    <property type="protein sequence ID" value="PVV01100.1"/>
    <property type="molecule type" value="Genomic_DNA"/>
</dbReference>
<keyword evidence="3" id="KW-1185">Reference proteome</keyword>
<dbReference type="OrthoDB" id="18786at2759"/>
<evidence type="ECO:0000313" key="2">
    <source>
        <dbReference type="EMBL" id="PVV01100.1"/>
    </source>
</evidence>
<comment type="caution">
    <text evidence="2">The sequence shown here is derived from an EMBL/GenBank/DDBJ whole genome shotgun (WGS) entry which is preliminary data.</text>
</comment>
<dbReference type="GO" id="GO:0006891">
    <property type="term" value="P:intra-Golgi vesicle-mediated transport"/>
    <property type="evidence" value="ECO:0007669"/>
    <property type="project" value="InterPro"/>
</dbReference>